<keyword evidence="3 6" id="KW-0812">Transmembrane</keyword>
<proteinExistence type="predicted"/>
<evidence type="ECO:0000256" key="2">
    <source>
        <dbReference type="ARBA" id="ARBA00022475"/>
    </source>
</evidence>
<organism evidence="8 9">
    <name type="scientific">Paenibacillus algorifonticola</name>
    <dbReference type="NCBI Taxonomy" id="684063"/>
    <lineage>
        <taxon>Bacteria</taxon>
        <taxon>Bacillati</taxon>
        <taxon>Bacillota</taxon>
        <taxon>Bacilli</taxon>
        <taxon>Bacillales</taxon>
        <taxon>Paenibacillaceae</taxon>
        <taxon>Paenibacillus</taxon>
    </lineage>
</organism>
<evidence type="ECO:0000256" key="6">
    <source>
        <dbReference type="SAM" id="Phobius"/>
    </source>
</evidence>
<gene>
    <name evidence="8" type="ORF">SAMN04487969_13437</name>
</gene>
<evidence type="ECO:0000256" key="4">
    <source>
        <dbReference type="ARBA" id="ARBA00022989"/>
    </source>
</evidence>
<evidence type="ECO:0000313" key="9">
    <source>
        <dbReference type="Proteomes" id="UP000183410"/>
    </source>
</evidence>
<keyword evidence="9" id="KW-1185">Reference proteome</keyword>
<sequence>MYLLKRMIAFLLDVTLCGVFVAPIMYYSFNTWSVKLVFFLRNPILLSILFCCFIIIYFIFFELLFGITLGKKILNLTLYSENNDKISKKGIVIRNLTRIIDHGLLPIGLFMMVFTKNKRVGDLISKISIMERR</sequence>
<dbReference type="InterPro" id="IPR051791">
    <property type="entry name" value="Pra-immunoreactive"/>
</dbReference>
<evidence type="ECO:0000313" key="8">
    <source>
        <dbReference type="EMBL" id="SFF40406.1"/>
    </source>
</evidence>
<evidence type="ECO:0000259" key="7">
    <source>
        <dbReference type="Pfam" id="PF06271"/>
    </source>
</evidence>
<reference evidence="9" key="1">
    <citation type="submission" date="2016-10" db="EMBL/GenBank/DDBJ databases">
        <authorList>
            <person name="Varghese N."/>
            <person name="Submissions S."/>
        </authorList>
    </citation>
    <scope>NUCLEOTIDE SEQUENCE [LARGE SCALE GENOMIC DNA]</scope>
    <source>
        <strain evidence="9">CGMCC 1.10223</strain>
    </source>
</reference>
<dbReference type="Proteomes" id="UP000183410">
    <property type="component" value="Unassembled WGS sequence"/>
</dbReference>
<feature type="domain" description="RDD" evidence="7">
    <location>
        <begin position="3"/>
        <end position="125"/>
    </location>
</feature>
<comment type="subcellular location">
    <subcellularLocation>
        <location evidence="1">Cell membrane</location>
        <topology evidence="1">Multi-pass membrane protein</topology>
    </subcellularLocation>
</comment>
<keyword evidence="5 6" id="KW-0472">Membrane</keyword>
<feature type="transmembrane region" description="Helical" evidence="6">
    <location>
        <begin position="44"/>
        <end position="65"/>
    </location>
</feature>
<protein>
    <submittedName>
        <fullName evidence="8">Uncharacterized membrane protein YckC, RDD family</fullName>
    </submittedName>
</protein>
<dbReference type="Pfam" id="PF06271">
    <property type="entry name" value="RDD"/>
    <property type="match status" value="1"/>
</dbReference>
<name>A0A1I2IHT9_9BACL</name>
<evidence type="ECO:0000256" key="5">
    <source>
        <dbReference type="ARBA" id="ARBA00023136"/>
    </source>
</evidence>
<accession>A0A1I2IHT9</accession>
<dbReference type="RefSeq" id="WP_046234643.1">
    <property type="nucleotide sequence ID" value="NZ_FONN01000034.1"/>
</dbReference>
<dbReference type="AlphaFoldDB" id="A0A1I2IHT9"/>
<dbReference type="InterPro" id="IPR010432">
    <property type="entry name" value="RDD"/>
</dbReference>
<evidence type="ECO:0000256" key="1">
    <source>
        <dbReference type="ARBA" id="ARBA00004651"/>
    </source>
</evidence>
<dbReference type="EMBL" id="FONN01000034">
    <property type="protein sequence ID" value="SFF40406.1"/>
    <property type="molecule type" value="Genomic_DNA"/>
</dbReference>
<evidence type="ECO:0000256" key="3">
    <source>
        <dbReference type="ARBA" id="ARBA00022692"/>
    </source>
</evidence>
<feature type="transmembrane region" description="Helical" evidence="6">
    <location>
        <begin position="7"/>
        <end position="29"/>
    </location>
</feature>
<dbReference type="GO" id="GO:0005886">
    <property type="term" value="C:plasma membrane"/>
    <property type="evidence" value="ECO:0007669"/>
    <property type="project" value="UniProtKB-SubCell"/>
</dbReference>
<dbReference type="PANTHER" id="PTHR36115">
    <property type="entry name" value="PROLINE-RICH ANTIGEN HOMOLOG-RELATED"/>
    <property type="match status" value="1"/>
</dbReference>
<keyword evidence="2" id="KW-1003">Cell membrane</keyword>
<keyword evidence="4 6" id="KW-1133">Transmembrane helix</keyword>